<sequence length="400" mass="44751">MANTLQKLIALPFRYKPWRPEHFSIIVDDLKGLSKQPVNSDEVHLKAAIDWLCRAQDQRTGQPDQGGVSAGWSFEDGWLPSYPETSGYIVETFLAAEKILKQSELAQRAQRIIDWELSIQNPDGSFPGHFGESGSKPVIFNTGQIMHGMLAGYLNFQRNECLEAAVNAGRWMISKQDDDGCWRQSVHNDTPHTYNTRAAWALLRTGLIANEKALVDAAEKNIRWALTQQTPSGWFKTNAFTADGLPFTHNIAYAIRGIMESGLLLENQEMLNAAIKAAKAQAAQQRQDGWLAGRYADNWQQQANYCCLTGLAQMSIIWLRLSQACNLKELEQNADAGIRYLKANQPITGKKDHRDGAIAGSAPIWGRYSMFEYPNWAAKFFADALMTRISGEPIPETARS</sequence>
<evidence type="ECO:0000313" key="2">
    <source>
        <dbReference type="EMBL" id="QCW82000.1"/>
    </source>
</evidence>
<dbReference type="InterPro" id="IPR032696">
    <property type="entry name" value="SQ_cyclase_C"/>
</dbReference>
<dbReference type="SUPFAM" id="SSF48208">
    <property type="entry name" value="Six-hairpin glycosidases"/>
    <property type="match status" value="1"/>
</dbReference>
<keyword evidence="3" id="KW-1185">Reference proteome</keyword>
<dbReference type="AlphaFoldDB" id="A0A4P9UN82"/>
<reference evidence="3" key="1">
    <citation type="journal article" date="2019" name="J. Bacteriol.">
        <title>A Mutagenic Screen Identifies a TonB-Dependent Receptor Required for the Lanthanide Metal Switch in the Type I Methanotroph 'Methylotuvimicrobium buryatense' 5GB1C.</title>
        <authorList>
            <person name="Groom J.D."/>
            <person name="Ford S.M."/>
            <person name="Pesesky M.W."/>
            <person name="Lidstrom M.E."/>
        </authorList>
    </citation>
    <scope>NUCLEOTIDE SEQUENCE [LARGE SCALE GENOMIC DNA]</scope>
    <source>
        <strain evidence="3">5GB1C</strain>
    </source>
</reference>
<organism evidence="2 3">
    <name type="scientific">Methylotuvimicrobium buryatense</name>
    <name type="common">Methylomicrobium buryatense</name>
    <dbReference type="NCBI Taxonomy" id="95641"/>
    <lineage>
        <taxon>Bacteria</taxon>
        <taxon>Pseudomonadati</taxon>
        <taxon>Pseudomonadota</taxon>
        <taxon>Gammaproteobacteria</taxon>
        <taxon>Methylococcales</taxon>
        <taxon>Methylococcaceae</taxon>
        <taxon>Methylotuvimicrobium</taxon>
    </lineage>
</organism>
<gene>
    <name evidence="2" type="ORF">EQU24_06840</name>
</gene>
<dbReference type="Pfam" id="PF13243">
    <property type="entry name" value="SQHop_cyclase_C"/>
    <property type="match status" value="1"/>
</dbReference>
<feature type="domain" description="Squalene cyclase C-terminal" evidence="1">
    <location>
        <begin position="99"/>
        <end position="255"/>
    </location>
</feature>
<dbReference type="GO" id="GO:0005975">
    <property type="term" value="P:carbohydrate metabolic process"/>
    <property type="evidence" value="ECO:0007669"/>
    <property type="project" value="InterPro"/>
</dbReference>
<dbReference type="RefSeq" id="WP_017840201.1">
    <property type="nucleotide sequence ID" value="NZ_CP035467.1"/>
</dbReference>
<evidence type="ECO:0000313" key="3">
    <source>
        <dbReference type="Proteomes" id="UP000305881"/>
    </source>
</evidence>
<dbReference type="STRING" id="675511.GCA_000341735_01646"/>
<evidence type="ECO:0000259" key="1">
    <source>
        <dbReference type="Pfam" id="PF13243"/>
    </source>
</evidence>
<dbReference type="InterPro" id="IPR008928">
    <property type="entry name" value="6-hairpin_glycosidase_sf"/>
</dbReference>
<dbReference type="KEGG" id="mbur:EQU24_06840"/>
<dbReference type="EMBL" id="CP035467">
    <property type="protein sequence ID" value="QCW82000.1"/>
    <property type="molecule type" value="Genomic_DNA"/>
</dbReference>
<proteinExistence type="predicted"/>
<dbReference type="OrthoDB" id="5486200at2"/>
<name>A0A4P9UN82_METBY</name>
<dbReference type="Proteomes" id="UP000305881">
    <property type="component" value="Chromosome"/>
</dbReference>
<dbReference type="CDD" id="cd00688">
    <property type="entry name" value="ISOPREN_C2_like"/>
    <property type="match status" value="1"/>
</dbReference>
<dbReference type="Gene3D" id="1.50.10.20">
    <property type="match status" value="1"/>
</dbReference>
<accession>A0A4P9UN82</accession>
<protein>
    <recommendedName>
        <fullName evidence="1">Squalene cyclase C-terminal domain-containing protein</fullName>
    </recommendedName>
</protein>